<evidence type="ECO:0000259" key="12">
    <source>
        <dbReference type="PROSITE" id="PS50011"/>
    </source>
</evidence>
<dbReference type="GO" id="GO:0004857">
    <property type="term" value="F:enzyme inhibitor activity"/>
    <property type="evidence" value="ECO:0007669"/>
    <property type="project" value="TreeGrafter"/>
</dbReference>
<dbReference type="GO" id="GO:0019899">
    <property type="term" value="F:enzyme binding"/>
    <property type="evidence" value="ECO:0007669"/>
    <property type="project" value="TreeGrafter"/>
</dbReference>
<evidence type="ECO:0000256" key="7">
    <source>
        <dbReference type="ARBA" id="ARBA00051245"/>
    </source>
</evidence>
<dbReference type="Pfam" id="PF20741">
    <property type="entry name" value="GKRP-like_C"/>
    <property type="match status" value="1"/>
</dbReference>
<dbReference type="PROSITE" id="PS50001">
    <property type="entry name" value="SH2"/>
    <property type="match status" value="1"/>
</dbReference>
<keyword evidence="6" id="KW-0119">Carbohydrate metabolism</keyword>
<dbReference type="GO" id="GO:0030246">
    <property type="term" value="F:carbohydrate binding"/>
    <property type="evidence" value="ECO:0007669"/>
    <property type="project" value="TreeGrafter"/>
</dbReference>
<dbReference type="Proteomes" id="UP001274896">
    <property type="component" value="Unassembled WGS sequence"/>
</dbReference>
<dbReference type="InterPro" id="IPR046348">
    <property type="entry name" value="SIS_dom_sf"/>
</dbReference>
<dbReference type="InterPro" id="IPR011009">
    <property type="entry name" value="Kinase-like_dom_sf"/>
</dbReference>
<protein>
    <recommendedName>
        <fullName evidence="10">Tyrosine-protein kinase</fullName>
        <ecNumber evidence="10">2.7.10.2</ecNumber>
    </recommendedName>
</protein>
<evidence type="ECO:0000256" key="1">
    <source>
        <dbReference type="ARBA" id="ARBA00022679"/>
    </source>
</evidence>
<evidence type="ECO:0000256" key="4">
    <source>
        <dbReference type="ARBA" id="ARBA00022840"/>
    </source>
</evidence>
<dbReference type="GO" id="GO:0042593">
    <property type="term" value="P:glucose homeostasis"/>
    <property type="evidence" value="ECO:0007669"/>
    <property type="project" value="TreeGrafter"/>
</dbReference>
<evidence type="ECO:0000256" key="2">
    <source>
        <dbReference type="ARBA" id="ARBA00022741"/>
    </source>
</evidence>
<dbReference type="SMART" id="SM00252">
    <property type="entry name" value="SH2"/>
    <property type="match status" value="1"/>
</dbReference>
<dbReference type="EMBL" id="JAUCMX010000008">
    <property type="protein sequence ID" value="KAK3538342.1"/>
    <property type="molecule type" value="Genomic_DNA"/>
</dbReference>
<keyword evidence="1 10" id="KW-0808">Transferase</keyword>
<dbReference type="Pfam" id="PF07714">
    <property type="entry name" value="PK_Tyr_Ser-Thr"/>
    <property type="match status" value="1"/>
</dbReference>
<dbReference type="Pfam" id="PF22645">
    <property type="entry name" value="GKRP_SIS_N"/>
    <property type="match status" value="1"/>
</dbReference>
<evidence type="ECO:0000256" key="8">
    <source>
        <dbReference type="PROSITE-ProRule" id="PRU00191"/>
    </source>
</evidence>
<dbReference type="Gene3D" id="1.10.510.10">
    <property type="entry name" value="Transferase(Phosphotransferase) domain 1"/>
    <property type="match status" value="1"/>
</dbReference>
<keyword evidence="3 10" id="KW-0418">Kinase</keyword>
<keyword evidence="8" id="KW-0727">SH2 domain</keyword>
<dbReference type="PROSITE" id="PS00109">
    <property type="entry name" value="PROTEIN_KINASE_TYR"/>
    <property type="match status" value="1"/>
</dbReference>
<dbReference type="SUPFAM" id="SSF56112">
    <property type="entry name" value="Protein kinase-like (PK-like)"/>
    <property type="match status" value="1"/>
</dbReference>
<feature type="domain" description="SH2" evidence="11">
    <location>
        <begin position="521"/>
        <end position="614"/>
    </location>
</feature>
<dbReference type="FunFam" id="3.40.50.12620:FF:000001">
    <property type="entry name" value="Glucokinase regulatory protein"/>
    <property type="match status" value="1"/>
</dbReference>
<dbReference type="FunFam" id="1.10.8.1080:FF:000002">
    <property type="entry name" value="Glucokinase regulatory protein"/>
    <property type="match status" value="1"/>
</dbReference>
<reference evidence="13" key="1">
    <citation type="submission" date="2023-06" db="EMBL/GenBank/DDBJ databases">
        <title>Male Hemibagrus guttatus genome.</title>
        <authorList>
            <person name="Bian C."/>
        </authorList>
    </citation>
    <scope>NUCLEOTIDE SEQUENCE</scope>
    <source>
        <strain evidence="13">Male_cb2023</strain>
        <tissue evidence="13">Muscle</tissue>
    </source>
</reference>
<dbReference type="PRINTS" id="PR00401">
    <property type="entry name" value="SH2DOMAIN"/>
</dbReference>
<dbReference type="Gene3D" id="3.40.50.12620">
    <property type="match status" value="1"/>
</dbReference>
<keyword evidence="4 9" id="KW-0067">ATP-binding</keyword>
<dbReference type="InterPro" id="IPR040190">
    <property type="entry name" value="MURQ/GCKR"/>
</dbReference>
<dbReference type="SMART" id="SM00219">
    <property type="entry name" value="TyrKc"/>
    <property type="match status" value="1"/>
</dbReference>
<dbReference type="AlphaFoldDB" id="A0AAE0R0D2"/>
<dbReference type="PANTHER" id="PTHR10088">
    <property type="entry name" value="GLUCOKINASE REGULATORY PROTEIN"/>
    <property type="match status" value="1"/>
</dbReference>
<keyword evidence="14" id="KW-1185">Reference proteome</keyword>
<dbReference type="EC" id="2.7.10.2" evidence="10"/>
<dbReference type="SUPFAM" id="SSF55550">
    <property type="entry name" value="SH2 domain"/>
    <property type="match status" value="1"/>
</dbReference>
<dbReference type="InterPro" id="IPR000719">
    <property type="entry name" value="Prot_kinase_dom"/>
</dbReference>
<gene>
    <name evidence="13" type="ORF">QTP70_035230</name>
</gene>
<dbReference type="InterPro" id="IPR017441">
    <property type="entry name" value="Protein_kinase_ATP_BS"/>
</dbReference>
<dbReference type="GO" id="GO:0004715">
    <property type="term" value="F:non-membrane spanning protein tyrosine kinase activity"/>
    <property type="evidence" value="ECO:0007669"/>
    <property type="project" value="UniProtKB-EC"/>
</dbReference>
<dbReference type="InterPro" id="IPR001245">
    <property type="entry name" value="Ser-Thr/Tyr_kinase_cat_dom"/>
</dbReference>
<evidence type="ECO:0000256" key="9">
    <source>
        <dbReference type="PROSITE-ProRule" id="PRU10141"/>
    </source>
</evidence>
<comment type="caution">
    <text evidence="13">The sequence shown here is derived from an EMBL/GenBank/DDBJ whole genome shotgun (WGS) entry which is preliminary data.</text>
</comment>
<dbReference type="PRINTS" id="PR00109">
    <property type="entry name" value="TYRKINASE"/>
</dbReference>
<evidence type="ECO:0000256" key="10">
    <source>
        <dbReference type="RuleBase" id="RU362096"/>
    </source>
</evidence>
<dbReference type="PANTHER" id="PTHR10088:SF4">
    <property type="entry name" value="GLUCOKINASE REGULATORY PROTEIN"/>
    <property type="match status" value="1"/>
</dbReference>
<dbReference type="GO" id="GO:0009750">
    <property type="term" value="P:response to fructose"/>
    <property type="evidence" value="ECO:0007669"/>
    <property type="project" value="TreeGrafter"/>
</dbReference>
<dbReference type="Gene3D" id="1.10.8.1080">
    <property type="match status" value="1"/>
</dbReference>
<proteinExistence type="inferred from homology"/>
<comment type="catalytic activity">
    <reaction evidence="7 10">
        <text>L-tyrosyl-[protein] + ATP = O-phospho-L-tyrosyl-[protein] + ADP + H(+)</text>
        <dbReference type="Rhea" id="RHEA:10596"/>
        <dbReference type="Rhea" id="RHEA-COMP:10136"/>
        <dbReference type="Rhea" id="RHEA-COMP:20101"/>
        <dbReference type="ChEBI" id="CHEBI:15378"/>
        <dbReference type="ChEBI" id="CHEBI:30616"/>
        <dbReference type="ChEBI" id="CHEBI:46858"/>
        <dbReference type="ChEBI" id="CHEBI:61978"/>
        <dbReference type="ChEBI" id="CHEBI:456216"/>
        <dbReference type="EC" id="2.7.10.2"/>
    </reaction>
</comment>
<keyword evidence="2 9" id="KW-0547">Nucleotide-binding</keyword>
<feature type="binding site" evidence="9">
    <location>
        <position position="666"/>
    </location>
    <ligand>
        <name>ATP</name>
        <dbReference type="ChEBI" id="CHEBI:30616"/>
    </ligand>
</feature>
<dbReference type="GO" id="GO:0005829">
    <property type="term" value="C:cytosol"/>
    <property type="evidence" value="ECO:0007669"/>
    <property type="project" value="TreeGrafter"/>
</dbReference>
<dbReference type="FunFam" id="1.10.510.10:FF:000554">
    <property type="entry name" value="Predicted protein"/>
    <property type="match status" value="1"/>
</dbReference>
<dbReference type="PROSITE" id="PS50011">
    <property type="entry name" value="PROTEIN_KINASE_DOM"/>
    <property type="match status" value="1"/>
</dbReference>
<dbReference type="InterPro" id="IPR001347">
    <property type="entry name" value="SIS_dom"/>
</dbReference>
<evidence type="ECO:0000256" key="5">
    <source>
        <dbReference type="ARBA" id="ARBA00023137"/>
    </source>
</evidence>
<dbReference type="InterPro" id="IPR000980">
    <property type="entry name" value="SH2"/>
</dbReference>
<accession>A0AAE0R0D2</accession>
<evidence type="ECO:0000313" key="14">
    <source>
        <dbReference type="Proteomes" id="UP001274896"/>
    </source>
</evidence>
<evidence type="ECO:0000313" key="13">
    <source>
        <dbReference type="EMBL" id="KAK3538342.1"/>
    </source>
</evidence>
<organism evidence="13 14">
    <name type="scientific">Hemibagrus guttatus</name>
    <dbReference type="NCBI Taxonomy" id="175788"/>
    <lineage>
        <taxon>Eukaryota</taxon>
        <taxon>Metazoa</taxon>
        <taxon>Chordata</taxon>
        <taxon>Craniata</taxon>
        <taxon>Vertebrata</taxon>
        <taxon>Euteleostomi</taxon>
        <taxon>Actinopterygii</taxon>
        <taxon>Neopterygii</taxon>
        <taxon>Teleostei</taxon>
        <taxon>Ostariophysi</taxon>
        <taxon>Siluriformes</taxon>
        <taxon>Bagridae</taxon>
        <taxon>Hemibagrus</taxon>
    </lineage>
</organism>
<dbReference type="SUPFAM" id="SSF53697">
    <property type="entry name" value="SIS domain"/>
    <property type="match status" value="2"/>
</dbReference>
<evidence type="ECO:0000256" key="3">
    <source>
        <dbReference type="ARBA" id="ARBA00022777"/>
    </source>
</evidence>
<keyword evidence="5 10" id="KW-0829">Tyrosine-protein kinase</keyword>
<dbReference type="InterPro" id="IPR020635">
    <property type="entry name" value="Tyr_kinase_cat_dom"/>
</dbReference>
<dbReference type="Gene3D" id="3.30.505.10">
    <property type="entry name" value="SH2 domain"/>
    <property type="match status" value="1"/>
</dbReference>
<dbReference type="Pfam" id="PF00017">
    <property type="entry name" value="SH2"/>
    <property type="match status" value="1"/>
</dbReference>
<dbReference type="GO" id="GO:0070095">
    <property type="term" value="F:fructose-6-phosphate binding"/>
    <property type="evidence" value="ECO:0007669"/>
    <property type="project" value="TreeGrafter"/>
</dbReference>
<name>A0AAE0R0D2_9TELE</name>
<feature type="domain" description="Protein kinase" evidence="12">
    <location>
        <begin position="638"/>
        <end position="886"/>
    </location>
</feature>
<evidence type="ECO:0000259" key="11">
    <source>
        <dbReference type="PROSITE" id="PS50001"/>
    </source>
</evidence>
<dbReference type="InterPro" id="IPR054017">
    <property type="entry name" value="GKRP_SIS_2"/>
</dbReference>
<dbReference type="GO" id="GO:0005524">
    <property type="term" value="F:ATP binding"/>
    <property type="evidence" value="ECO:0007669"/>
    <property type="project" value="UniProtKB-UniRule"/>
</dbReference>
<dbReference type="InterPro" id="IPR036860">
    <property type="entry name" value="SH2_dom_sf"/>
</dbReference>
<dbReference type="Pfam" id="PF22198">
    <property type="entry name" value="GKRP_SIS_2"/>
    <property type="match status" value="1"/>
</dbReference>
<dbReference type="Gene3D" id="3.40.50.10490">
    <property type="entry name" value="Glucose-6-phosphate isomerase like protein, domain 1"/>
    <property type="match status" value="2"/>
</dbReference>
<dbReference type="GO" id="GO:0005654">
    <property type="term" value="C:nucleoplasm"/>
    <property type="evidence" value="ECO:0007669"/>
    <property type="project" value="TreeGrafter"/>
</dbReference>
<dbReference type="PROSITE" id="PS00107">
    <property type="entry name" value="PROTEIN_KINASE_ATP"/>
    <property type="match status" value="1"/>
</dbReference>
<dbReference type="GO" id="GO:1901135">
    <property type="term" value="P:carbohydrate derivative metabolic process"/>
    <property type="evidence" value="ECO:0007669"/>
    <property type="project" value="InterPro"/>
</dbReference>
<dbReference type="InterPro" id="IPR008266">
    <property type="entry name" value="Tyr_kinase_AS"/>
</dbReference>
<evidence type="ECO:0000256" key="6">
    <source>
        <dbReference type="ARBA" id="ARBA00023277"/>
    </source>
</evidence>
<sequence>MQHWQQSSYEPYLPVTEKSNPITRDIDRANPKEIVEMLQKCDAEIFERTSYGNTIYQTLNSSSVVQTLVDVSKRVEVILKDPEDSLIVLSGCGTSGRVAFLLATSLNRLLASQNHKPIYSYIIAGGDKALLTSQETPEDDPLLGALSLDKAPFVAGQLDVCLRNLEIFTPVLIGFNPIDMARTEPIQTCSFHFKDVAERMYEMQKQQKAYMLNPAVGMGRVFQKLLISWKFYAQQPLYLRRKGHVYYLGWHTLGIIGIIDASECIPTFGAGFEDIRGFVSNGFSEMNNKEGDLSSLGPHFIIDHKDFVDSILPNLNESDTVIFLYSENDDLNEVSVLAESVRHHTSNVHAITHEFKGLSDPERMRSLFMTVLTYKWPSSLYMHQPVLMKQCWELSTKWCLNAISTGAHILIGKVYMNYMIDLRVTNSKLYRRAIHMLQRFTSSTQSQCETALLRAIYDVEELSDEMSLTDVTQHTLVANKRGSVVPIALVMLQSRRTIAETKSYLDAYSVIRDAVAACQRWYFENISSRTEAKRCLLRAENSDGAFLVWKSKENNSYYLSVKNEGVARHYRIKERESDKWFYLVMRKAFRTLSDLVQSYSKNQDGLCACLNLPCIMLDKPSLPSLSFEDHWEIDRSSLTKVKKLGSGEFGEVWHGVWNNMIDVAIKEFRVISPDIHTEINIMKELQHKNLIRLYAVCTAHEPFCIITELIKNGSLKKYLIGHKDIEFTLMMDFAVQITEGMAYLESKNIVHRDLRADNILLTEMLSCKIADFGLAQFTFSQDQQLSSVKVPVKWMAPEIFSGKDYTKKCDVWSFGILLTEIVTYGNDPYPDHDKAACIQAIQKGYRMTRPADCPETLYDIMLLCWHSNPDERPTFTELQKRLMALIPEPTVVLD</sequence>
<comment type="similarity">
    <text evidence="10">Belongs to the protein kinase superfamily. Tyr protein kinase family.</text>
</comment>